<proteinExistence type="predicted"/>
<evidence type="ECO:0000313" key="3">
    <source>
        <dbReference type="Proteomes" id="UP001224890"/>
    </source>
</evidence>
<dbReference type="Proteomes" id="UP001224890">
    <property type="component" value="Unassembled WGS sequence"/>
</dbReference>
<evidence type="ECO:0000256" key="1">
    <source>
        <dbReference type="SAM" id="MobiDB-lite"/>
    </source>
</evidence>
<feature type="region of interest" description="Disordered" evidence="1">
    <location>
        <begin position="66"/>
        <end position="85"/>
    </location>
</feature>
<accession>A0AAJ0AIJ9</accession>
<evidence type="ECO:0000313" key="2">
    <source>
        <dbReference type="EMBL" id="KAK1674562.1"/>
    </source>
</evidence>
<dbReference type="GeneID" id="85465069"/>
<dbReference type="AlphaFoldDB" id="A0AAJ0AIJ9"/>
<dbReference type="EMBL" id="JAHMHR010000025">
    <property type="protein sequence ID" value="KAK1674562.1"/>
    <property type="molecule type" value="Genomic_DNA"/>
</dbReference>
<gene>
    <name evidence="2" type="ORF">BDP55DRAFT_746059</name>
</gene>
<organism evidence="2 3">
    <name type="scientific">Colletotrichum godetiae</name>
    <dbReference type="NCBI Taxonomy" id="1209918"/>
    <lineage>
        <taxon>Eukaryota</taxon>
        <taxon>Fungi</taxon>
        <taxon>Dikarya</taxon>
        <taxon>Ascomycota</taxon>
        <taxon>Pezizomycotina</taxon>
        <taxon>Sordariomycetes</taxon>
        <taxon>Hypocreomycetidae</taxon>
        <taxon>Glomerellales</taxon>
        <taxon>Glomerellaceae</taxon>
        <taxon>Colletotrichum</taxon>
        <taxon>Colletotrichum acutatum species complex</taxon>
    </lineage>
</organism>
<sequence>MAESRYFHSQRSRYRHTALVGLTETELDQSLGCPGGLRYLRKVPARPTSDGPDWKYLSDKAWKGRKEHEAQVGPTGLHQRQPTGPDRVTRVYRADCALLRNQLVTEERRQILHTHHRVTFPTASSPGESSLASSRTRLFPARQGTFGQSSMMCAAPTPRPSLCPLHDGSDRRHLVPEPAQYFATFPKTKGAEEIQIIKWHLLKPRGTQYPDTSWSTDTYTGEAFLENPSRSIRNMGAATVLDYIHVAAELLKAPTRARLSAKPIPNRQTDFMEHLESVKGTP</sequence>
<keyword evidence="3" id="KW-1185">Reference proteome</keyword>
<dbReference type="RefSeq" id="XP_060428565.1">
    <property type="nucleotide sequence ID" value="XM_060580543.1"/>
</dbReference>
<name>A0AAJ0AIJ9_9PEZI</name>
<comment type="caution">
    <text evidence="2">The sequence shown here is derived from an EMBL/GenBank/DDBJ whole genome shotgun (WGS) entry which is preliminary data.</text>
</comment>
<protein>
    <submittedName>
        <fullName evidence="2">Uncharacterized protein</fullName>
    </submittedName>
</protein>
<reference evidence="2" key="1">
    <citation type="submission" date="2021-06" db="EMBL/GenBank/DDBJ databases">
        <title>Comparative genomics, transcriptomics and evolutionary studies reveal genomic signatures of adaptation to plant cell wall in hemibiotrophic fungi.</title>
        <authorList>
            <consortium name="DOE Joint Genome Institute"/>
            <person name="Baroncelli R."/>
            <person name="Diaz J.F."/>
            <person name="Benocci T."/>
            <person name="Peng M."/>
            <person name="Battaglia E."/>
            <person name="Haridas S."/>
            <person name="Andreopoulos W."/>
            <person name="Labutti K."/>
            <person name="Pangilinan J."/>
            <person name="Floch G.L."/>
            <person name="Makela M.R."/>
            <person name="Henrissat B."/>
            <person name="Grigoriev I.V."/>
            <person name="Crouch J.A."/>
            <person name="De Vries R.P."/>
            <person name="Sukno S.A."/>
            <person name="Thon M.R."/>
        </authorList>
    </citation>
    <scope>NUCLEOTIDE SEQUENCE</scope>
    <source>
        <strain evidence="2">CBS 193.32</strain>
    </source>
</reference>